<keyword evidence="3" id="KW-1003">Cell membrane</keyword>
<dbReference type="AlphaFoldDB" id="A0A238K0W5"/>
<feature type="transmembrane region" description="Helical" evidence="7">
    <location>
        <begin position="340"/>
        <end position="358"/>
    </location>
</feature>
<proteinExistence type="predicted"/>
<evidence type="ECO:0000256" key="2">
    <source>
        <dbReference type="ARBA" id="ARBA00022448"/>
    </source>
</evidence>
<protein>
    <submittedName>
        <fullName evidence="8">Enterobactin exporter EntS</fullName>
    </submittedName>
</protein>
<dbReference type="Pfam" id="PF07690">
    <property type="entry name" value="MFS_1"/>
    <property type="match status" value="1"/>
</dbReference>
<dbReference type="CDD" id="cd06173">
    <property type="entry name" value="MFS_MefA_like"/>
    <property type="match status" value="1"/>
</dbReference>
<dbReference type="Gene3D" id="1.20.1250.20">
    <property type="entry name" value="MFS general substrate transporter like domains"/>
    <property type="match status" value="2"/>
</dbReference>
<gene>
    <name evidence="8" type="ORF">PEV8663_00849</name>
</gene>
<keyword evidence="6 7" id="KW-0472">Membrane</keyword>
<feature type="transmembrane region" description="Helical" evidence="7">
    <location>
        <begin position="251"/>
        <end position="270"/>
    </location>
</feature>
<sequence>MIGALGTPTYRRLLLAQILSVFGSGLTTIALGLLAFEMAGAQAGAVLGVALGIKMVAYVGLAPIAAALAAHLPRRAFLIGLDLARACLVLVLPFVSEIWHIYVLVFGFQAFSAAFTPTFQAIIPEILKSEEDYTQALSFSRLTYDLEALLGPLAAGLLLVVFSFDVLFVGTALGFLASAGLVLSVTLPAQSRSLVALSFRKRVTRGSEIYLKTPRLRGVLALYLAVAVATAMVIVNTVVQVKQVLGMGDEAVALYFAASGLGSMCVALVLPRILGKQSPRTVMLLGGVCLALVLAMAAFGPGAALGLVLWVALGAGASLIQTPTGLLITRSCQPEDRPAVFAAQFALSHSAWLLAYPLAGVMGANLGLPVTFAVMSGIAMAATICAMWVWPKRDPARIMHSHSLPMDQHPTDLLIQDEATKEGFLFHSHEFVIDDAHLKWPNAQRPTDSGET</sequence>
<dbReference type="Proteomes" id="UP000220836">
    <property type="component" value="Unassembled WGS sequence"/>
</dbReference>
<feature type="transmembrane region" description="Helical" evidence="7">
    <location>
        <begin position="42"/>
        <end position="69"/>
    </location>
</feature>
<evidence type="ECO:0000256" key="4">
    <source>
        <dbReference type="ARBA" id="ARBA00022692"/>
    </source>
</evidence>
<evidence type="ECO:0000256" key="3">
    <source>
        <dbReference type="ARBA" id="ARBA00022475"/>
    </source>
</evidence>
<keyword evidence="2" id="KW-0813">Transport</keyword>
<evidence type="ECO:0000256" key="6">
    <source>
        <dbReference type="ARBA" id="ARBA00023136"/>
    </source>
</evidence>
<keyword evidence="5 7" id="KW-1133">Transmembrane helix</keyword>
<dbReference type="PANTHER" id="PTHR43266">
    <property type="entry name" value="MACROLIDE-EFFLUX PROTEIN"/>
    <property type="match status" value="1"/>
</dbReference>
<feature type="transmembrane region" description="Helical" evidence="7">
    <location>
        <begin position="220"/>
        <end position="239"/>
    </location>
</feature>
<evidence type="ECO:0000256" key="1">
    <source>
        <dbReference type="ARBA" id="ARBA00004651"/>
    </source>
</evidence>
<evidence type="ECO:0000313" key="8">
    <source>
        <dbReference type="EMBL" id="SMX36561.1"/>
    </source>
</evidence>
<reference evidence="8 9" key="1">
    <citation type="submission" date="2017-05" db="EMBL/GenBank/DDBJ databases">
        <authorList>
            <person name="Song R."/>
            <person name="Chenine A.L."/>
            <person name="Ruprecht R.M."/>
        </authorList>
    </citation>
    <scope>NUCLEOTIDE SEQUENCE [LARGE SCALE GENOMIC DNA]</scope>
    <source>
        <strain evidence="8 9">CECT 8663</strain>
    </source>
</reference>
<feature type="transmembrane region" description="Helical" evidence="7">
    <location>
        <begin position="370"/>
        <end position="390"/>
    </location>
</feature>
<accession>A0A238K0W5</accession>
<dbReference type="PANTHER" id="PTHR43266:SF2">
    <property type="entry name" value="MAJOR FACILITATOR SUPERFAMILY (MFS) PROFILE DOMAIN-CONTAINING PROTEIN"/>
    <property type="match status" value="1"/>
</dbReference>
<feature type="transmembrane region" description="Helical" evidence="7">
    <location>
        <begin position="307"/>
        <end position="328"/>
    </location>
</feature>
<feature type="transmembrane region" description="Helical" evidence="7">
    <location>
        <begin position="148"/>
        <end position="169"/>
    </location>
</feature>
<keyword evidence="9" id="KW-1185">Reference proteome</keyword>
<dbReference type="EMBL" id="FXYH01000002">
    <property type="protein sequence ID" value="SMX36561.1"/>
    <property type="molecule type" value="Genomic_DNA"/>
</dbReference>
<dbReference type="OrthoDB" id="4368225at2"/>
<name>A0A238K0W5_9RHOB</name>
<feature type="transmembrane region" description="Helical" evidence="7">
    <location>
        <begin position="282"/>
        <end position="301"/>
    </location>
</feature>
<evidence type="ECO:0000256" key="5">
    <source>
        <dbReference type="ARBA" id="ARBA00022989"/>
    </source>
</evidence>
<dbReference type="RefSeq" id="WP_097803368.1">
    <property type="nucleotide sequence ID" value="NZ_FXYH01000002.1"/>
</dbReference>
<dbReference type="SUPFAM" id="SSF103473">
    <property type="entry name" value="MFS general substrate transporter"/>
    <property type="match status" value="1"/>
</dbReference>
<dbReference type="InterPro" id="IPR011701">
    <property type="entry name" value="MFS"/>
</dbReference>
<dbReference type="InterPro" id="IPR036259">
    <property type="entry name" value="MFS_trans_sf"/>
</dbReference>
<evidence type="ECO:0000256" key="7">
    <source>
        <dbReference type="SAM" id="Phobius"/>
    </source>
</evidence>
<evidence type="ECO:0000313" key="9">
    <source>
        <dbReference type="Proteomes" id="UP000220836"/>
    </source>
</evidence>
<keyword evidence="4 7" id="KW-0812">Transmembrane</keyword>
<dbReference type="GO" id="GO:0005886">
    <property type="term" value="C:plasma membrane"/>
    <property type="evidence" value="ECO:0007669"/>
    <property type="project" value="UniProtKB-SubCell"/>
</dbReference>
<comment type="subcellular location">
    <subcellularLocation>
        <location evidence="1">Cell membrane</location>
        <topology evidence="1">Multi-pass membrane protein</topology>
    </subcellularLocation>
</comment>
<dbReference type="GO" id="GO:0022857">
    <property type="term" value="F:transmembrane transporter activity"/>
    <property type="evidence" value="ECO:0007669"/>
    <property type="project" value="InterPro"/>
</dbReference>
<feature type="transmembrane region" description="Helical" evidence="7">
    <location>
        <begin position="12"/>
        <end position="36"/>
    </location>
</feature>
<organism evidence="8 9">
    <name type="scientific">Pelagimonas varians</name>
    <dbReference type="NCBI Taxonomy" id="696760"/>
    <lineage>
        <taxon>Bacteria</taxon>
        <taxon>Pseudomonadati</taxon>
        <taxon>Pseudomonadota</taxon>
        <taxon>Alphaproteobacteria</taxon>
        <taxon>Rhodobacterales</taxon>
        <taxon>Roseobacteraceae</taxon>
        <taxon>Pelagimonas</taxon>
    </lineage>
</organism>